<protein>
    <submittedName>
        <fullName evidence="1">Uncharacterized protein</fullName>
    </submittedName>
</protein>
<dbReference type="EMBL" id="APBQ01000198">
    <property type="protein sequence ID" value="ENY74539.1"/>
    <property type="molecule type" value="Genomic_DNA"/>
</dbReference>
<dbReference type="Proteomes" id="UP000013237">
    <property type="component" value="Unassembled WGS sequence"/>
</dbReference>
<reference evidence="1 2" key="1">
    <citation type="submission" date="2013-02" db="EMBL/GenBank/DDBJ databases">
        <title>Insights into the proteome of triclosan-resistant Pseudomonas putida TRO1, isolated from activated sludge.</title>
        <authorList>
            <person name="Lolas I.B."/>
            <person name="Almeida B."/>
            <person name="Starnawski P.M."/>
            <person name="Soenderkaer M."/>
            <person name="Nielsen K.L."/>
            <person name="Nielsen J.L."/>
        </authorList>
    </citation>
    <scope>NUCLEOTIDE SEQUENCE [LARGE SCALE GENOMIC DNA]</scope>
    <source>
        <strain evidence="1 2">TRO1</strain>
    </source>
</reference>
<comment type="caution">
    <text evidence="1">The sequence shown here is derived from an EMBL/GenBank/DDBJ whole genome shotgun (WGS) entry which is preliminary data.</text>
</comment>
<evidence type="ECO:0000313" key="1">
    <source>
        <dbReference type="EMBL" id="ENY74539.1"/>
    </source>
</evidence>
<gene>
    <name evidence="1" type="ORF">C206_26772</name>
</gene>
<evidence type="ECO:0000313" key="2">
    <source>
        <dbReference type="Proteomes" id="UP000013237"/>
    </source>
</evidence>
<accession>A0AAD2W5K0</accession>
<name>A0AAD2W5K0_PSEPU</name>
<proteinExistence type="predicted"/>
<organism evidence="1 2">
    <name type="scientific">Pseudomonas putida TRO1</name>
    <dbReference type="NCBI Taxonomy" id="1227924"/>
    <lineage>
        <taxon>Bacteria</taxon>
        <taxon>Pseudomonadati</taxon>
        <taxon>Pseudomonadota</taxon>
        <taxon>Gammaproteobacteria</taxon>
        <taxon>Pseudomonadales</taxon>
        <taxon>Pseudomonadaceae</taxon>
        <taxon>Pseudomonas</taxon>
    </lineage>
</organism>
<sequence>MKGRPKVRTSKWKLKAQLIQEARAKLSKIGQYLPHPLRHLAGHELAEFLSAKRAKDLAGGLLIYPGFSKIQQGSQG</sequence>
<dbReference type="AlphaFoldDB" id="A0AAD2W5K0"/>